<evidence type="ECO:0000259" key="3">
    <source>
        <dbReference type="PROSITE" id="PS51781"/>
    </source>
</evidence>
<dbReference type="Gene3D" id="2.30.30.40">
    <property type="entry name" value="SH3 Domains"/>
    <property type="match status" value="1"/>
</dbReference>
<organism evidence="4 5">
    <name type="scientific">Pelagibacterium lentulum</name>
    <dbReference type="NCBI Taxonomy" id="2029865"/>
    <lineage>
        <taxon>Bacteria</taxon>
        <taxon>Pseudomonadati</taxon>
        <taxon>Pseudomonadota</taxon>
        <taxon>Alphaproteobacteria</taxon>
        <taxon>Hyphomicrobiales</taxon>
        <taxon>Devosiaceae</taxon>
        <taxon>Pelagibacterium</taxon>
    </lineage>
</organism>
<dbReference type="Proteomes" id="UP000596977">
    <property type="component" value="Unassembled WGS sequence"/>
</dbReference>
<dbReference type="RefSeq" id="WP_244640675.1">
    <property type="nucleotide sequence ID" value="NZ_BMKB01000002.1"/>
</dbReference>
<comment type="caution">
    <text evidence="4">The sequence shown here is derived from an EMBL/GenBank/DDBJ whole genome shotgun (WGS) entry which is preliminary data.</text>
</comment>
<feature type="compositionally biased region" description="Pro residues" evidence="1">
    <location>
        <begin position="96"/>
        <end position="117"/>
    </location>
</feature>
<protein>
    <recommendedName>
        <fullName evidence="3">SH3b domain-containing protein</fullName>
    </recommendedName>
</protein>
<dbReference type="PROSITE" id="PS51781">
    <property type="entry name" value="SH3B"/>
    <property type="match status" value="1"/>
</dbReference>
<name>A0A916R916_9HYPH</name>
<evidence type="ECO:0000256" key="1">
    <source>
        <dbReference type="SAM" id="MobiDB-lite"/>
    </source>
</evidence>
<dbReference type="InterPro" id="IPR003646">
    <property type="entry name" value="SH3-like_bac-type"/>
</dbReference>
<feature type="domain" description="SH3b" evidence="3">
    <location>
        <begin position="26"/>
        <end position="90"/>
    </location>
</feature>
<feature type="compositionally biased region" description="Basic residues" evidence="1">
    <location>
        <begin position="124"/>
        <end position="133"/>
    </location>
</feature>
<dbReference type="AlphaFoldDB" id="A0A916R916"/>
<sequence length="156" mass="17721">MALNKTVFRGGLAALMVMVMTAGAYAWSATATTTVNVRQGPGTQFRVVDVLERGERVQVDYCRSGWCLIERRGYYGGEGWVSERYLSSGGYHRPRPPVYQPPRPRPPYYHPPRPRPPYWEHPRPRPPHYRPPSHRPPSTGGQVCFDGPNGYFCFGN</sequence>
<evidence type="ECO:0000256" key="2">
    <source>
        <dbReference type="SAM" id="SignalP"/>
    </source>
</evidence>
<dbReference type="Pfam" id="PF08239">
    <property type="entry name" value="SH3_3"/>
    <property type="match status" value="1"/>
</dbReference>
<feature type="signal peptide" evidence="2">
    <location>
        <begin position="1"/>
        <end position="26"/>
    </location>
</feature>
<proteinExistence type="predicted"/>
<evidence type="ECO:0000313" key="5">
    <source>
        <dbReference type="Proteomes" id="UP000596977"/>
    </source>
</evidence>
<feature type="region of interest" description="Disordered" evidence="1">
    <location>
        <begin position="89"/>
        <end position="141"/>
    </location>
</feature>
<gene>
    <name evidence="4" type="ORF">GCM10011499_13760</name>
</gene>
<feature type="chain" id="PRO_5037634004" description="SH3b domain-containing protein" evidence="2">
    <location>
        <begin position="27"/>
        <end position="156"/>
    </location>
</feature>
<keyword evidence="2" id="KW-0732">Signal</keyword>
<dbReference type="SMART" id="SM00287">
    <property type="entry name" value="SH3b"/>
    <property type="match status" value="1"/>
</dbReference>
<keyword evidence="5" id="KW-1185">Reference proteome</keyword>
<evidence type="ECO:0000313" key="4">
    <source>
        <dbReference type="EMBL" id="GGA45303.1"/>
    </source>
</evidence>
<reference evidence="4 5" key="1">
    <citation type="journal article" date="2014" name="Int. J. Syst. Evol. Microbiol.">
        <title>Complete genome sequence of Corynebacterium casei LMG S-19264T (=DSM 44701T), isolated from a smear-ripened cheese.</title>
        <authorList>
            <consortium name="US DOE Joint Genome Institute (JGI-PGF)"/>
            <person name="Walter F."/>
            <person name="Albersmeier A."/>
            <person name="Kalinowski J."/>
            <person name="Ruckert C."/>
        </authorList>
    </citation>
    <scope>NUCLEOTIDE SEQUENCE [LARGE SCALE GENOMIC DNA]</scope>
    <source>
        <strain evidence="4 5">CGMCC 1.15896</strain>
    </source>
</reference>
<accession>A0A916R916</accession>
<dbReference type="EMBL" id="BMKB01000002">
    <property type="protein sequence ID" value="GGA45303.1"/>
    <property type="molecule type" value="Genomic_DNA"/>
</dbReference>